<dbReference type="GO" id="GO:0044780">
    <property type="term" value="P:bacterial-type flagellum assembly"/>
    <property type="evidence" value="ECO:0007669"/>
    <property type="project" value="InterPro"/>
</dbReference>
<dbReference type="GO" id="GO:1902208">
    <property type="term" value="P:regulation of bacterial-type flagellum assembly"/>
    <property type="evidence" value="ECO:0007669"/>
    <property type="project" value="UniProtKB-UniRule"/>
</dbReference>
<dbReference type="EMBL" id="QETA01000008">
    <property type="protein sequence ID" value="PWF21213.1"/>
    <property type="molecule type" value="Genomic_DNA"/>
</dbReference>
<gene>
    <name evidence="9" type="primary">flhD</name>
    <name evidence="10" type="ORF">DD235_15455</name>
</gene>
<dbReference type="GO" id="GO:0005737">
    <property type="term" value="C:cytoplasm"/>
    <property type="evidence" value="ECO:0007669"/>
    <property type="project" value="UniProtKB-SubCell"/>
</dbReference>
<evidence type="ECO:0000313" key="11">
    <source>
        <dbReference type="Proteomes" id="UP000245212"/>
    </source>
</evidence>
<sequence>MNKVQSGTLLDNIKEINLSYLMLAQRMLRDDYPAALFRLGMGREAADALLSLSPAQLVKLGSSSMLLCRLRLDNPNLLATLNDSAPRAELQQVHAAILLSSQSVEQFA</sequence>
<accession>A0A2V1JW06</accession>
<keyword evidence="10" id="KW-0282">Flagellum</keyword>
<comment type="subcellular location">
    <subcellularLocation>
        <location evidence="9">Cytoplasm</location>
    </subcellularLocation>
</comment>
<protein>
    <recommendedName>
        <fullName evidence="9">Flagellar transcriptional regulator FlhD</fullName>
    </recommendedName>
</protein>
<evidence type="ECO:0000256" key="7">
    <source>
        <dbReference type="ARBA" id="ARBA00023163"/>
    </source>
</evidence>
<proteinExistence type="inferred from homology"/>
<dbReference type="Gene3D" id="1.10.4000.10">
    <property type="entry name" value="Flagellar transcriptional activator FlhD"/>
    <property type="match status" value="1"/>
</dbReference>
<dbReference type="SUPFAM" id="SSF63592">
    <property type="entry name" value="Flagellar transcriptional activator FlhD"/>
    <property type="match status" value="1"/>
</dbReference>
<dbReference type="AlphaFoldDB" id="A0A2V1JW06"/>
<evidence type="ECO:0000256" key="9">
    <source>
        <dbReference type="HAMAP-Rule" id="MF_00725"/>
    </source>
</evidence>
<comment type="domain">
    <text evidence="9">The C-terminal region contains a putative helix-turn-helix (HTH) motif, suggesting that this region may bind DNA.</text>
</comment>
<keyword evidence="7 9" id="KW-0804">Transcription</keyword>
<evidence type="ECO:0000256" key="8">
    <source>
        <dbReference type="ARBA" id="ARBA00025431"/>
    </source>
</evidence>
<keyword evidence="11" id="KW-1185">Reference proteome</keyword>
<dbReference type="Pfam" id="PF05247">
    <property type="entry name" value="FlhD"/>
    <property type="match status" value="1"/>
</dbReference>
<dbReference type="InterPro" id="IPR023559">
    <property type="entry name" value="Flagellar_FlhD"/>
</dbReference>
<keyword evidence="5 9" id="KW-1015">Disulfide bond</keyword>
<dbReference type="Proteomes" id="UP000245212">
    <property type="component" value="Unassembled WGS sequence"/>
</dbReference>
<evidence type="ECO:0000313" key="10">
    <source>
        <dbReference type="EMBL" id="PWF21213.1"/>
    </source>
</evidence>
<feature type="disulfide bond" description="Interchain" evidence="9">
    <location>
        <position position="68"/>
    </location>
</feature>
<evidence type="ECO:0000256" key="5">
    <source>
        <dbReference type="ARBA" id="ARBA00023157"/>
    </source>
</evidence>
<keyword evidence="10" id="KW-0969">Cilium</keyword>
<keyword evidence="2 9" id="KW-1005">Bacterial flagellum biogenesis</keyword>
<keyword evidence="1 9" id="KW-0963">Cytoplasm</keyword>
<dbReference type="GO" id="GO:0003677">
    <property type="term" value="F:DNA binding"/>
    <property type="evidence" value="ECO:0007669"/>
    <property type="project" value="UniProtKB-UniRule"/>
</dbReference>
<dbReference type="RefSeq" id="WP_109063020.1">
    <property type="nucleotide sequence ID" value="NZ_QETA01000008.1"/>
</dbReference>
<evidence type="ECO:0000256" key="3">
    <source>
        <dbReference type="ARBA" id="ARBA00023015"/>
    </source>
</evidence>
<dbReference type="GO" id="GO:0045893">
    <property type="term" value="P:positive regulation of DNA-templated transcription"/>
    <property type="evidence" value="ECO:0007669"/>
    <property type="project" value="InterPro"/>
</dbReference>
<comment type="caution">
    <text evidence="10">The sequence shown here is derived from an EMBL/GenBank/DDBJ whole genome shotgun (WGS) entry which is preliminary data.</text>
</comment>
<comment type="function">
    <text evidence="8 9">Functions in complex with FlhC as a master transcriptional regulator that regulates transcription of several flagellar and non-flagellar operons by binding to their promoter region. Activates expression of class 2 flagellar genes, including fliA, which is a flagellum-specific sigma factor that turns on the class 3 genes. Also regulates genes whose products function in a variety of physiological pathways.</text>
</comment>
<keyword evidence="10" id="KW-0966">Cell projection</keyword>
<reference evidence="11" key="1">
    <citation type="submission" date="2018-05" db="EMBL/GenBank/DDBJ databases">
        <authorList>
            <person name="Li Y."/>
        </authorList>
    </citation>
    <scope>NUCLEOTIDE SEQUENCE [LARGE SCALE GENOMIC DNA]</scope>
    <source>
        <strain evidence="11">3d-2-2</strain>
    </source>
</reference>
<name>A0A2V1JW06_9BURK</name>
<dbReference type="HAMAP" id="MF_00725">
    <property type="entry name" value="FlhD"/>
    <property type="match status" value="1"/>
</dbReference>
<keyword evidence="6 9" id="KW-0010">Activator</keyword>
<evidence type="ECO:0000256" key="1">
    <source>
        <dbReference type="ARBA" id="ARBA00022490"/>
    </source>
</evidence>
<comment type="subunit">
    <text evidence="9">Homodimer; disulfide-linked. Forms a heterohexamer composed of two FlhC and four FlhD subunits. Each FlhC binds a FlhD dimer, forming a heterotrimer, and a hexamer assembles by dimerization of two heterotrimers.</text>
</comment>
<evidence type="ECO:0000256" key="2">
    <source>
        <dbReference type="ARBA" id="ARBA00022795"/>
    </source>
</evidence>
<evidence type="ECO:0000256" key="6">
    <source>
        <dbReference type="ARBA" id="ARBA00023159"/>
    </source>
</evidence>
<evidence type="ECO:0000256" key="4">
    <source>
        <dbReference type="ARBA" id="ARBA00023125"/>
    </source>
</evidence>
<keyword evidence="4 9" id="KW-0238">DNA-binding</keyword>
<keyword evidence="3 9" id="KW-0805">Transcription regulation</keyword>
<comment type="similarity">
    <text evidence="9">Belongs to the FlhD family.</text>
</comment>
<dbReference type="InterPro" id="IPR036194">
    <property type="entry name" value="FlhD_sf"/>
</dbReference>
<dbReference type="NCBIfam" id="NF002783">
    <property type="entry name" value="PRK02909.1-1"/>
    <property type="match status" value="1"/>
</dbReference>
<organism evidence="10 11">
    <name type="scientific">Corticimicrobacter populi</name>
    <dbReference type="NCBI Taxonomy" id="2175229"/>
    <lineage>
        <taxon>Bacteria</taxon>
        <taxon>Pseudomonadati</taxon>
        <taxon>Pseudomonadota</taxon>
        <taxon>Betaproteobacteria</taxon>
        <taxon>Burkholderiales</taxon>
        <taxon>Alcaligenaceae</taxon>
        <taxon>Corticimicrobacter</taxon>
    </lineage>
</organism>